<feature type="compositionally biased region" description="Low complexity" evidence="1">
    <location>
        <begin position="59"/>
        <end position="87"/>
    </location>
</feature>
<feature type="compositionally biased region" description="Gly residues" evidence="1">
    <location>
        <begin position="435"/>
        <end position="444"/>
    </location>
</feature>
<feature type="compositionally biased region" description="Low complexity" evidence="1">
    <location>
        <begin position="129"/>
        <end position="159"/>
    </location>
</feature>
<feature type="region of interest" description="Disordered" evidence="1">
    <location>
        <begin position="627"/>
        <end position="671"/>
    </location>
</feature>
<accession>A0A5N6ME01</accession>
<feature type="region of interest" description="Disordered" evidence="1">
    <location>
        <begin position="401"/>
        <end position="468"/>
    </location>
</feature>
<organism evidence="3 4">
    <name type="scientific">Arthrobacter yangruifuii</name>
    <dbReference type="NCBI Taxonomy" id="2606616"/>
    <lineage>
        <taxon>Bacteria</taxon>
        <taxon>Bacillati</taxon>
        <taxon>Actinomycetota</taxon>
        <taxon>Actinomycetes</taxon>
        <taxon>Micrococcales</taxon>
        <taxon>Micrococcaceae</taxon>
        <taxon>Arthrobacter</taxon>
    </lineage>
</organism>
<dbReference type="Gene3D" id="1.10.30.50">
    <property type="match status" value="1"/>
</dbReference>
<dbReference type="SMART" id="SM00507">
    <property type="entry name" value="HNHc"/>
    <property type="match status" value="1"/>
</dbReference>
<dbReference type="EMBL" id="VTFX01000007">
    <property type="protein sequence ID" value="KAD3436366.1"/>
    <property type="molecule type" value="Genomic_DNA"/>
</dbReference>
<reference evidence="3 4" key="1">
    <citation type="submission" date="2019-08" db="EMBL/GenBank/DDBJ databases">
        <title>Arthrobacter sp. nov., isolated from plateau pika and Tibetan wild ass.</title>
        <authorList>
            <person name="Ge Y."/>
        </authorList>
    </citation>
    <scope>NUCLEOTIDE SEQUENCE [LARGE SCALE GENOMIC DNA]</scope>
    <source>
        <strain evidence="3 4">785</strain>
    </source>
</reference>
<dbReference type="InterPro" id="IPR003870">
    <property type="entry name" value="DUF222"/>
</dbReference>
<dbReference type="Pfam" id="PF02720">
    <property type="entry name" value="DUF222"/>
    <property type="match status" value="1"/>
</dbReference>
<feature type="compositionally biased region" description="Basic and acidic residues" evidence="1">
    <location>
        <begin position="628"/>
        <end position="652"/>
    </location>
</feature>
<dbReference type="CDD" id="cd00085">
    <property type="entry name" value="HNHc"/>
    <property type="match status" value="1"/>
</dbReference>
<dbReference type="RefSeq" id="WP_152273417.1">
    <property type="nucleotide sequence ID" value="NZ_VTFX01000007.1"/>
</dbReference>
<evidence type="ECO:0000259" key="2">
    <source>
        <dbReference type="SMART" id="SM00507"/>
    </source>
</evidence>
<feature type="compositionally biased region" description="Basic and acidic residues" evidence="1">
    <location>
        <begin position="662"/>
        <end position="671"/>
    </location>
</feature>
<sequence length="671" mass="70762">MDQLGNTGRTTEKQDRNDQQPAGSAGDEDALRTPCTLAVYRAVPDASGDAGDGTDSDDGGTQAGTDGSADTDTGDASTDPAASPAATLFDAAIPAPDSDFTARPAAGSTSDSAAGPETGSASADHGRTAAAAEPEPVPEDTTGSAAAEPAEPATGATGADGEGFPDGFTGVLAMANLESFDEHATGEVLARLSHLVRWTQAQQARAINHMEELFRNHLSSTWGKEGPGIAFSLAASECAAILNVPQTTAQGMVVEAGRLCTTHTATLNGLEQGRFSYAHAQVVLDQCENIPSAELPGFEAELLAKAEGITRPQFCAKARRLREKTYPETIPERHRTAFEKRKVVLERDEDGMSWLSAHLRAEHAQQIYTALCTSARGEQADGDPRTADQLRADILTQLLMGGLGSPRSGGGGVLREGAGRSGGRGGAGREDGFNVRGGRGGRGAGNANQAGTPGKVGDPESDESSGSMGVLPRAEIMVLINAETLFGADEKPAELHGYGPISADAARRLARNAAHWTGLAQDPTTGEILGVGRRRKVPAGLARWLRARDGTCRFPGCRVSTAVTEIDHTTDWAKGGDTEHGNLEHLCRRHHRFKTLGFWKATQPEPGVMEWTSPTGRVYRTEPFLELGRSEAGRLKPESPAQDRDRQDRDRQGQTFPLGGQEDGREEPPPF</sequence>
<evidence type="ECO:0000256" key="1">
    <source>
        <dbReference type="SAM" id="MobiDB-lite"/>
    </source>
</evidence>
<evidence type="ECO:0000313" key="4">
    <source>
        <dbReference type="Proteomes" id="UP000326852"/>
    </source>
</evidence>
<comment type="caution">
    <text evidence="3">The sequence shown here is derived from an EMBL/GenBank/DDBJ whole genome shotgun (WGS) entry which is preliminary data.</text>
</comment>
<keyword evidence="4" id="KW-1185">Reference proteome</keyword>
<dbReference type="Proteomes" id="UP000326852">
    <property type="component" value="Unassembled WGS sequence"/>
</dbReference>
<feature type="region of interest" description="Disordered" evidence="1">
    <location>
        <begin position="1"/>
        <end position="164"/>
    </location>
</feature>
<protein>
    <submittedName>
        <fullName evidence="3">DUF222 domain-containing protein</fullName>
    </submittedName>
</protein>
<name>A0A5N6ME01_9MICC</name>
<dbReference type="InterPro" id="IPR003615">
    <property type="entry name" value="HNH_nuc"/>
</dbReference>
<gene>
    <name evidence="3" type="ORF">GD627_16335</name>
</gene>
<dbReference type="AlphaFoldDB" id="A0A5N6ME01"/>
<feature type="compositionally biased region" description="Gly residues" evidence="1">
    <location>
        <begin position="401"/>
        <end position="426"/>
    </location>
</feature>
<proteinExistence type="predicted"/>
<feature type="domain" description="HNH nuclease" evidence="2">
    <location>
        <begin position="540"/>
        <end position="592"/>
    </location>
</feature>
<evidence type="ECO:0000313" key="3">
    <source>
        <dbReference type="EMBL" id="KAD3436366.1"/>
    </source>
</evidence>